<sequence length="69" mass="7529">MQKLLIYSRVGSAAAEKAKPTQTRREYVPCRLGFGIPAKDGLLSSLPFLALDRFSSFIVLVQVNSDTVG</sequence>
<evidence type="ECO:0008006" key="3">
    <source>
        <dbReference type="Google" id="ProtNLM"/>
    </source>
</evidence>
<evidence type="ECO:0000313" key="1">
    <source>
        <dbReference type="EMBL" id="MFC4655373.1"/>
    </source>
</evidence>
<name>A0ABV9JMA3_9GAMM</name>
<keyword evidence="2" id="KW-1185">Reference proteome</keyword>
<evidence type="ECO:0000313" key="2">
    <source>
        <dbReference type="Proteomes" id="UP001595962"/>
    </source>
</evidence>
<comment type="caution">
    <text evidence="1">The sequence shown here is derived from an EMBL/GenBank/DDBJ whole genome shotgun (WGS) entry which is preliminary data.</text>
</comment>
<proteinExistence type="predicted"/>
<dbReference type="EMBL" id="JBHSGB010000010">
    <property type="protein sequence ID" value="MFC4655373.1"/>
    <property type="molecule type" value="Genomic_DNA"/>
</dbReference>
<reference evidence="2" key="1">
    <citation type="journal article" date="2019" name="Int. J. Syst. Evol. Microbiol.">
        <title>The Global Catalogue of Microorganisms (GCM) 10K type strain sequencing project: providing services to taxonomists for standard genome sequencing and annotation.</title>
        <authorList>
            <consortium name="The Broad Institute Genomics Platform"/>
            <consortium name="The Broad Institute Genome Sequencing Center for Infectious Disease"/>
            <person name="Wu L."/>
            <person name="Ma J."/>
        </authorList>
    </citation>
    <scope>NUCLEOTIDE SEQUENCE [LARGE SCALE GENOMIC DNA]</scope>
    <source>
        <strain evidence="2">DT28</strain>
    </source>
</reference>
<organism evidence="1 2">
    <name type="scientific">Rheinheimera marina</name>
    <dbReference type="NCBI Taxonomy" id="1774958"/>
    <lineage>
        <taxon>Bacteria</taxon>
        <taxon>Pseudomonadati</taxon>
        <taxon>Pseudomonadota</taxon>
        <taxon>Gammaproteobacteria</taxon>
        <taxon>Chromatiales</taxon>
        <taxon>Chromatiaceae</taxon>
        <taxon>Rheinheimera</taxon>
    </lineage>
</organism>
<accession>A0ABV9JMA3</accession>
<gene>
    <name evidence="1" type="ORF">ACFO3I_10155</name>
</gene>
<protein>
    <recommendedName>
        <fullName evidence="3">Resolvase/invertase-type recombinase catalytic domain-containing protein</fullName>
    </recommendedName>
</protein>
<dbReference type="RefSeq" id="WP_377333874.1">
    <property type="nucleotide sequence ID" value="NZ_JBHSGB010000010.1"/>
</dbReference>
<dbReference type="Proteomes" id="UP001595962">
    <property type="component" value="Unassembled WGS sequence"/>
</dbReference>